<comment type="caution">
    <text evidence="2">The sequence shown here is derived from an EMBL/GenBank/DDBJ whole genome shotgun (WGS) entry which is preliminary data.</text>
</comment>
<feature type="compositionally biased region" description="Basic residues" evidence="1">
    <location>
        <begin position="569"/>
        <end position="578"/>
    </location>
</feature>
<organism evidence="2 3">
    <name type="scientific">Podospora pseudopauciseta</name>
    <dbReference type="NCBI Taxonomy" id="2093780"/>
    <lineage>
        <taxon>Eukaryota</taxon>
        <taxon>Fungi</taxon>
        <taxon>Dikarya</taxon>
        <taxon>Ascomycota</taxon>
        <taxon>Pezizomycotina</taxon>
        <taxon>Sordariomycetes</taxon>
        <taxon>Sordariomycetidae</taxon>
        <taxon>Sordariales</taxon>
        <taxon>Podosporaceae</taxon>
        <taxon>Podospora</taxon>
    </lineage>
</organism>
<accession>A0ABR0HEK0</accession>
<dbReference type="PANTHER" id="PTHR37538:SF1">
    <property type="entry name" value="BTB DOMAIN-CONTAINING PROTEIN"/>
    <property type="match status" value="1"/>
</dbReference>
<gene>
    <name evidence="2" type="ORF">QC763_300130</name>
</gene>
<feature type="compositionally biased region" description="Basic and acidic residues" evidence="1">
    <location>
        <begin position="553"/>
        <end position="568"/>
    </location>
</feature>
<feature type="region of interest" description="Disordered" evidence="1">
    <location>
        <begin position="594"/>
        <end position="618"/>
    </location>
</feature>
<reference evidence="2 3" key="1">
    <citation type="journal article" date="2023" name="bioRxiv">
        <title>High-quality genome assemblies of four members of thePodospora anserinaspecies complex.</title>
        <authorList>
            <person name="Ament-Velasquez S.L."/>
            <person name="Vogan A.A."/>
            <person name="Wallerman O."/>
            <person name="Hartmann F."/>
            <person name="Gautier V."/>
            <person name="Silar P."/>
            <person name="Giraud T."/>
            <person name="Johannesson H."/>
        </authorList>
    </citation>
    <scope>NUCLEOTIDE SEQUENCE [LARGE SCALE GENOMIC DNA]</scope>
    <source>
        <strain evidence="2 3">CBS 411.78</strain>
    </source>
</reference>
<dbReference type="GeneID" id="87930820"/>
<sequence length="666" mass="73020">MCSLKALIAQERPKQTTTAAGCPSGMLQFDSINYLYRLHPSTYIALFWSFGGHLHLETYMLVVTSRGVSTLAAVSNTAIMSTSTVEKRYLHSTSYSEAVVSDNYSFSPFSSPLTSLKFRNGMCLTAHREFLIQSPKLVSLITRHDSCPETISLPEVSYAAGQILVAHLYSGRWTELAWFGPDGGGLEDIARLETALEVYLAARKYELCSLEALAQIHIEQDAARLDIFTVIDVAKRVYPVPDSNDTWFQQHIKSRIKADFDKPDAALLARLDTNFADESSIIKLVLKGMLEAYRDKTEALAQQAAALKRPCTPSSDGSFEEVECPSLRTVVEDKAVVCSKEDSQTTSAPTAPPALLPTEVAVEVSITHANPLLDKSVYEIAHEALHATEEPTVWNVTPVPEPELEAQVSDHNGNSSGATTTGIKLKKCKHKSTKARWECEECGRCTRPSCVSCKCRMCTVKCREENHRAVSDPVVEEEVSPEVVPEVVVAEPAPVQAEDDGWDFAGTSSKTIARNAQIDAAAAAEAVVVVAEPEPEPKPEQTPVPEPQPIVEDIPRDSLDIANNDRKKEAKKGKKKAVVRPETEPVMREIEPIPLMEPAAGPKSKPSMEDNPWAFPSTKFTKKKAKAVVGTGSEPSSETRNAQLIAEIERGFPQGGWDFWGTSKKR</sequence>
<dbReference type="InterPro" id="IPR011333">
    <property type="entry name" value="SKP1/BTB/POZ_sf"/>
</dbReference>
<evidence type="ECO:0008006" key="4">
    <source>
        <dbReference type="Google" id="ProtNLM"/>
    </source>
</evidence>
<evidence type="ECO:0000256" key="1">
    <source>
        <dbReference type="SAM" id="MobiDB-lite"/>
    </source>
</evidence>
<name>A0ABR0HEK0_9PEZI</name>
<dbReference type="RefSeq" id="XP_062766388.1">
    <property type="nucleotide sequence ID" value="XM_062910477.1"/>
</dbReference>
<evidence type="ECO:0000313" key="2">
    <source>
        <dbReference type="EMBL" id="KAK4666422.1"/>
    </source>
</evidence>
<protein>
    <recommendedName>
        <fullName evidence="4">BTB domain-containing protein</fullName>
    </recommendedName>
</protein>
<evidence type="ECO:0000313" key="3">
    <source>
        <dbReference type="Proteomes" id="UP001326199"/>
    </source>
</evidence>
<dbReference type="Gene3D" id="3.30.710.10">
    <property type="entry name" value="Potassium Channel Kv1.1, Chain A"/>
    <property type="match status" value="1"/>
</dbReference>
<dbReference type="EMBL" id="JAFFHB010000004">
    <property type="protein sequence ID" value="KAK4666422.1"/>
    <property type="molecule type" value="Genomic_DNA"/>
</dbReference>
<feature type="region of interest" description="Disordered" evidence="1">
    <location>
        <begin position="533"/>
        <end position="582"/>
    </location>
</feature>
<dbReference type="PANTHER" id="PTHR37538">
    <property type="entry name" value="BTB DOMAIN-CONTAINING PROTEIN"/>
    <property type="match status" value="1"/>
</dbReference>
<dbReference type="Proteomes" id="UP001326199">
    <property type="component" value="Unassembled WGS sequence"/>
</dbReference>
<keyword evidence="3" id="KW-1185">Reference proteome</keyword>
<proteinExistence type="predicted"/>